<dbReference type="GO" id="GO:0005737">
    <property type="term" value="C:cytoplasm"/>
    <property type="evidence" value="ECO:0007669"/>
    <property type="project" value="UniProtKB-SubCell"/>
</dbReference>
<dbReference type="InterPro" id="IPR036322">
    <property type="entry name" value="WD40_repeat_dom_sf"/>
</dbReference>
<evidence type="ECO:0000256" key="8">
    <source>
        <dbReference type="ARBA" id="ARBA00022737"/>
    </source>
</evidence>
<keyword evidence="7" id="KW-0808">Transferase</keyword>
<evidence type="ECO:0000256" key="6">
    <source>
        <dbReference type="ARBA" id="ARBA00022574"/>
    </source>
</evidence>
<keyword evidence="18" id="KW-0472">Membrane</keyword>
<keyword evidence="6" id="KW-0853">WD repeat</keyword>
<dbReference type="GO" id="GO:0008270">
    <property type="term" value="F:zinc ion binding"/>
    <property type="evidence" value="ECO:0007669"/>
    <property type="project" value="UniProtKB-KW"/>
</dbReference>
<feature type="region of interest" description="Disordered" evidence="17">
    <location>
        <begin position="41"/>
        <end position="65"/>
    </location>
</feature>
<reference evidence="21" key="1">
    <citation type="submission" date="2016-11" db="UniProtKB">
        <authorList>
            <consortium name="WormBaseParasite"/>
        </authorList>
    </citation>
    <scope>IDENTIFICATION</scope>
</reference>
<keyword evidence="11" id="KW-0833">Ubl conjugation pathway</keyword>
<evidence type="ECO:0000256" key="13">
    <source>
        <dbReference type="ARBA" id="ARBA00023204"/>
    </source>
</evidence>
<dbReference type="SMART" id="SM00184">
    <property type="entry name" value="RING"/>
    <property type="match status" value="1"/>
</dbReference>
<evidence type="ECO:0000256" key="15">
    <source>
        <dbReference type="ARBA" id="ARBA00034306"/>
    </source>
</evidence>
<evidence type="ECO:0000256" key="18">
    <source>
        <dbReference type="SAM" id="Phobius"/>
    </source>
</evidence>
<evidence type="ECO:0000256" key="10">
    <source>
        <dbReference type="ARBA" id="ARBA00022771"/>
    </source>
</evidence>
<dbReference type="GO" id="GO:0016567">
    <property type="term" value="P:protein ubiquitination"/>
    <property type="evidence" value="ECO:0007669"/>
    <property type="project" value="InterPro"/>
</dbReference>
<dbReference type="Pfam" id="PF13639">
    <property type="entry name" value="zf-RING_2"/>
    <property type="match status" value="1"/>
</dbReference>
<evidence type="ECO:0000256" key="16">
    <source>
        <dbReference type="PROSITE-ProRule" id="PRU00175"/>
    </source>
</evidence>
<accession>A0A1I7W8T4</accession>
<organism evidence="20 21">
    <name type="scientific">Heterorhabditis bacteriophora</name>
    <name type="common">Entomopathogenic nematode worm</name>
    <dbReference type="NCBI Taxonomy" id="37862"/>
    <lineage>
        <taxon>Eukaryota</taxon>
        <taxon>Metazoa</taxon>
        <taxon>Ecdysozoa</taxon>
        <taxon>Nematoda</taxon>
        <taxon>Chromadorea</taxon>
        <taxon>Rhabditida</taxon>
        <taxon>Rhabditina</taxon>
        <taxon>Rhabditomorpha</taxon>
        <taxon>Strongyloidea</taxon>
        <taxon>Heterorhabditidae</taxon>
        <taxon>Heterorhabditis</taxon>
    </lineage>
</organism>
<dbReference type="InterPro" id="IPR013083">
    <property type="entry name" value="Znf_RING/FYVE/PHD"/>
</dbReference>
<evidence type="ECO:0000256" key="17">
    <source>
        <dbReference type="SAM" id="MobiDB-lite"/>
    </source>
</evidence>
<dbReference type="Gene3D" id="2.130.10.10">
    <property type="entry name" value="YVTN repeat-like/Quinoprotein amine dehydrogenase"/>
    <property type="match status" value="1"/>
</dbReference>
<dbReference type="GO" id="GO:0016604">
    <property type="term" value="C:nuclear body"/>
    <property type="evidence" value="ECO:0007669"/>
    <property type="project" value="UniProtKB-SubCell"/>
</dbReference>
<dbReference type="Proteomes" id="UP000095283">
    <property type="component" value="Unplaced"/>
</dbReference>
<comment type="catalytic activity">
    <reaction evidence="1">
        <text>S-ubiquitinyl-[E2 ubiquitin-conjugating enzyme]-L-cysteine + [acceptor protein]-L-lysine = [E2 ubiquitin-conjugating enzyme]-L-cysteine + N(6)-ubiquitinyl-[acceptor protein]-L-lysine.</text>
        <dbReference type="EC" id="2.3.2.27"/>
    </reaction>
</comment>
<keyword evidence="14" id="KW-0539">Nucleus</keyword>
<dbReference type="GO" id="GO:0061630">
    <property type="term" value="F:ubiquitin protein ligase activity"/>
    <property type="evidence" value="ECO:0007669"/>
    <property type="project" value="UniProtKB-EC"/>
</dbReference>
<comment type="subcellular location">
    <subcellularLocation>
        <location evidence="2">Cytoplasm</location>
    </subcellularLocation>
    <subcellularLocation>
        <location evidence="15">Nucleus</location>
        <location evidence="15">Nuclear body</location>
    </subcellularLocation>
</comment>
<evidence type="ECO:0000259" key="19">
    <source>
        <dbReference type="PROSITE" id="PS50089"/>
    </source>
</evidence>
<dbReference type="PROSITE" id="PS50089">
    <property type="entry name" value="ZF_RING_2"/>
    <property type="match status" value="1"/>
</dbReference>
<dbReference type="WBParaSite" id="Hba_01049">
    <property type="protein sequence ID" value="Hba_01049"/>
    <property type="gene ID" value="Hba_01049"/>
</dbReference>
<feature type="transmembrane region" description="Helical" evidence="18">
    <location>
        <begin position="321"/>
        <end position="344"/>
    </location>
</feature>
<evidence type="ECO:0000256" key="7">
    <source>
        <dbReference type="ARBA" id="ARBA00022679"/>
    </source>
</evidence>
<dbReference type="AlphaFoldDB" id="A0A1I7W8T4"/>
<evidence type="ECO:0000256" key="12">
    <source>
        <dbReference type="ARBA" id="ARBA00022833"/>
    </source>
</evidence>
<evidence type="ECO:0000256" key="4">
    <source>
        <dbReference type="ARBA" id="ARBA00012483"/>
    </source>
</evidence>
<dbReference type="InterPro" id="IPR015943">
    <property type="entry name" value="WD40/YVTN_repeat-like_dom_sf"/>
</dbReference>
<feature type="domain" description="RING-type" evidence="19">
    <location>
        <begin position="243"/>
        <end position="289"/>
    </location>
</feature>
<dbReference type="CDD" id="cd16450">
    <property type="entry name" value="mRING-C3HGC3_RFWD3"/>
    <property type="match status" value="1"/>
</dbReference>
<dbReference type="InterPro" id="IPR037381">
    <property type="entry name" value="RFWD3"/>
</dbReference>
<dbReference type="PANTHER" id="PTHR16047:SF7">
    <property type="entry name" value="E3 UBIQUITIN-PROTEIN LIGASE RFWD3"/>
    <property type="match status" value="1"/>
</dbReference>
<keyword evidence="5" id="KW-0963">Cytoplasm</keyword>
<dbReference type="GO" id="GO:0036297">
    <property type="term" value="P:interstrand cross-link repair"/>
    <property type="evidence" value="ECO:0007669"/>
    <property type="project" value="InterPro"/>
</dbReference>
<dbReference type="PANTHER" id="PTHR16047">
    <property type="entry name" value="RFWD3 PROTEIN"/>
    <property type="match status" value="1"/>
</dbReference>
<evidence type="ECO:0000313" key="21">
    <source>
        <dbReference type="WBParaSite" id="Hba_01049"/>
    </source>
</evidence>
<dbReference type="SUPFAM" id="SSF50978">
    <property type="entry name" value="WD40 repeat-like"/>
    <property type="match status" value="1"/>
</dbReference>
<keyword evidence="12" id="KW-0862">Zinc</keyword>
<keyword evidence="18" id="KW-1133">Transmembrane helix</keyword>
<dbReference type="SUPFAM" id="SSF57850">
    <property type="entry name" value="RING/U-box"/>
    <property type="match status" value="1"/>
</dbReference>
<proteinExistence type="predicted"/>
<keyword evidence="13" id="KW-0234">DNA repair</keyword>
<keyword evidence="8" id="KW-0677">Repeat</keyword>
<keyword evidence="10 16" id="KW-0479">Metal-binding</keyword>
<keyword evidence="10 16" id="KW-0863">Zinc-finger</keyword>
<dbReference type="Pfam" id="PF23419">
    <property type="entry name" value="WD40_RFWD3"/>
    <property type="match status" value="1"/>
</dbReference>
<dbReference type="EC" id="2.3.2.27" evidence="4"/>
<protein>
    <recommendedName>
        <fullName evidence="4">RING-type E3 ubiquitin transferase</fullName>
        <ecNumber evidence="4">2.3.2.27</ecNumber>
    </recommendedName>
</protein>
<dbReference type="InterPro" id="IPR056527">
    <property type="entry name" value="WD40_RFWD3"/>
</dbReference>
<feature type="transmembrane region" description="Helical" evidence="18">
    <location>
        <begin position="610"/>
        <end position="631"/>
    </location>
</feature>
<name>A0A1I7W8T4_HETBA</name>
<evidence type="ECO:0000256" key="11">
    <source>
        <dbReference type="ARBA" id="ARBA00022786"/>
    </source>
</evidence>
<sequence length="730" mass="82609">MSGNRRRRARNLLDNAEEQVRRFAGVLNNVLNRERQDLVSHPDREFSVSSESEEESDSIGSSSDNSEEYSEVFVAKYSILKDQQIELVTLIPDIKVEDYGLKIFAVALVNYEFVILTLLHQLLNKVTGVYLTKVLHEEVKKTKMLVSLELKCRKKFLTLFLMEKLVFSSKMFNDIRFLVSSSTNCIHISISRLKITGLYRVIPIPVSNLTSSSSSKPDPIKVSEPQNNKAVTVIEDDADDDGCTICYEDFANAGVHRLVSLKCGHFFGQSCIERWIRGEGRSAGCPTCKAKASNKDIRKHYARSIKVLEYSAYDFIRISIFHLYCNFFIFIFITLRVPVVPLPLPYSRPGRMSLTPGKKMALSISNNGSSRAFDWNGEYFAVGVSSPGSMFQPYAVRKVGWVSSEFRAGPCLPLHSNRIRVVSFSPFESNLVLSGGEDKKAVVHILGGSVRKQWKMPNDRQVWAGCWTAPNKVALGLNDGRVLEFDIELESTEPVRDFTQGIGNMPILFIGFDPTSSVLVVASFKKVLAFHNDRVFPLLNSLDDQFDKIRSIAFDEGTLSFVATFSPGTNSPGISHRLYKIEINQDSDEVRDQLGNNLKKIVFRRKRKNYLMVLKCFISNDGIFIFIIVFFTKSTAQSKRLRFRLGDHSYVVDEKYKCTIIWYLYIYIYITQPSSQDPCSICAMFIFSTVSVPSISDVDSTARPVSLLRRNESAKEKQFDTSAAIETIEK</sequence>
<dbReference type="Gene3D" id="3.30.40.10">
    <property type="entry name" value="Zinc/RING finger domain, C3HC4 (zinc finger)"/>
    <property type="match status" value="1"/>
</dbReference>
<evidence type="ECO:0000256" key="2">
    <source>
        <dbReference type="ARBA" id="ARBA00004496"/>
    </source>
</evidence>
<keyword evidence="9" id="KW-0227">DNA damage</keyword>
<evidence type="ECO:0000256" key="3">
    <source>
        <dbReference type="ARBA" id="ARBA00004906"/>
    </source>
</evidence>
<keyword evidence="20" id="KW-1185">Reference proteome</keyword>
<evidence type="ECO:0000256" key="14">
    <source>
        <dbReference type="ARBA" id="ARBA00023242"/>
    </source>
</evidence>
<dbReference type="InterPro" id="IPR001841">
    <property type="entry name" value="Znf_RING"/>
</dbReference>
<evidence type="ECO:0000256" key="5">
    <source>
        <dbReference type="ARBA" id="ARBA00022490"/>
    </source>
</evidence>
<evidence type="ECO:0000313" key="20">
    <source>
        <dbReference type="Proteomes" id="UP000095283"/>
    </source>
</evidence>
<evidence type="ECO:0000256" key="1">
    <source>
        <dbReference type="ARBA" id="ARBA00000900"/>
    </source>
</evidence>
<evidence type="ECO:0000256" key="9">
    <source>
        <dbReference type="ARBA" id="ARBA00022763"/>
    </source>
</evidence>
<keyword evidence="18" id="KW-0812">Transmembrane</keyword>
<comment type="pathway">
    <text evidence="3">Protein modification; protein ubiquitination.</text>
</comment>